<sequence>EKIGSHSRREILIVATILHDIAKTLTIIKNEKTGMTACPGHELIGSYLSREMGGRFGLSGASLKHLETIVLYHGLAHDMLTLIFKKGSTEKYIQFFEPIVGRAFIEVQLLAYADMFGSDLRKIDPTEFLKREELLISSIKSSV</sequence>
<dbReference type="Pfam" id="PF01966">
    <property type="entry name" value="HD"/>
    <property type="match status" value="1"/>
</dbReference>
<evidence type="ECO:0000313" key="3">
    <source>
        <dbReference type="Proteomes" id="UP000034854"/>
    </source>
</evidence>
<feature type="domain" description="HD" evidence="1">
    <location>
        <begin position="7"/>
        <end position="80"/>
    </location>
</feature>
<organism evidence="2 3">
    <name type="scientific">Candidatus Curtissbacteria bacterium GW2011_GWA1_41_11</name>
    <dbReference type="NCBI Taxonomy" id="1618409"/>
    <lineage>
        <taxon>Bacteria</taxon>
        <taxon>Candidatus Curtissiibacteriota</taxon>
    </lineage>
</organism>
<name>A0A0G0XF46_9BACT</name>
<comment type="caution">
    <text evidence="2">The sequence shown here is derived from an EMBL/GenBank/DDBJ whole genome shotgun (WGS) entry which is preliminary data.</text>
</comment>
<dbReference type="InterPro" id="IPR006674">
    <property type="entry name" value="HD_domain"/>
</dbReference>
<dbReference type="Gene3D" id="1.10.3210.10">
    <property type="entry name" value="Hypothetical protein af1432"/>
    <property type="match status" value="1"/>
</dbReference>
<dbReference type="EMBL" id="LCAG01000016">
    <property type="protein sequence ID" value="KKR86357.1"/>
    <property type="molecule type" value="Genomic_DNA"/>
</dbReference>
<evidence type="ECO:0000259" key="1">
    <source>
        <dbReference type="Pfam" id="PF01966"/>
    </source>
</evidence>
<dbReference type="AlphaFoldDB" id="A0A0G0XF46"/>
<proteinExistence type="predicted"/>
<protein>
    <recommendedName>
        <fullName evidence="1">HD domain-containing protein</fullName>
    </recommendedName>
</protein>
<evidence type="ECO:0000313" key="2">
    <source>
        <dbReference type="EMBL" id="KKR86357.1"/>
    </source>
</evidence>
<gene>
    <name evidence="2" type="ORF">UU34_C0016G0017</name>
</gene>
<feature type="non-terminal residue" evidence="2">
    <location>
        <position position="1"/>
    </location>
</feature>
<dbReference type="InterPro" id="IPR003607">
    <property type="entry name" value="HD/PDEase_dom"/>
</dbReference>
<reference evidence="2 3" key="1">
    <citation type="journal article" date="2015" name="Nature">
        <title>rRNA introns, odd ribosomes, and small enigmatic genomes across a large radiation of phyla.</title>
        <authorList>
            <person name="Brown C.T."/>
            <person name="Hug L.A."/>
            <person name="Thomas B.C."/>
            <person name="Sharon I."/>
            <person name="Castelle C.J."/>
            <person name="Singh A."/>
            <person name="Wilkins M.J."/>
            <person name="Williams K.H."/>
            <person name="Banfield J.F."/>
        </authorList>
    </citation>
    <scope>NUCLEOTIDE SEQUENCE [LARGE SCALE GENOMIC DNA]</scope>
</reference>
<dbReference type="SUPFAM" id="SSF109604">
    <property type="entry name" value="HD-domain/PDEase-like"/>
    <property type="match status" value="1"/>
</dbReference>
<dbReference type="CDD" id="cd00077">
    <property type="entry name" value="HDc"/>
    <property type="match status" value="1"/>
</dbReference>
<accession>A0A0G0XF46</accession>
<dbReference type="Proteomes" id="UP000034854">
    <property type="component" value="Unassembled WGS sequence"/>
</dbReference>